<evidence type="ECO:0000259" key="2">
    <source>
        <dbReference type="Pfam" id="PF05651"/>
    </source>
</evidence>
<dbReference type="PANTHER" id="PTHR33744">
    <property type="entry name" value="CARBOHYDRATE DIACID REGULATOR"/>
    <property type="match status" value="1"/>
</dbReference>
<dbReference type="Pfam" id="PF17853">
    <property type="entry name" value="GGDEF_2"/>
    <property type="match status" value="1"/>
</dbReference>
<comment type="similarity">
    <text evidence="1">Belongs to the CdaR family.</text>
</comment>
<dbReference type="EMBL" id="FNJU01000007">
    <property type="protein sequence ID" value="SDP79566.1"/>
    <property type="molecule type" value="Genomic_DNA"/>
</dbReference>
<name>A0A1H0VN98_9BACI</name>
<dbReference type="InterPro" id="IPR041522">
    <property type="entry name" value="CdaR_GGDEF"/>
</dbReference>
<dbReference type="STRING" id="930152.SAMN05216565_10773"/>
<evidence type="ECO:0000313" key="6">
    <source>
        <dbReference type="Proteomes" id="UP000199159"/>
    </source>
</evidence>
<keyword evidence="6" id="KW-1185">Reference proteome</keyword>
<dbReference type="Proteomes" id="UP000199159">
    <property type="component" value="Unassembled WGS sequence"/>
</dbReference>
<dbReference type="Pfam" id="PF13556">
    <property type="entry name" value="HTH_30"/>
    <property type="match status" value="1"/>
</dbReference>
<feature type="domain" description="CdaR GGDEF-like" evidence="4">
    <location>
        <begin position="147"/>
        <end position="270"/>
    </location>
</feature>
<accession>A0A1H0VN98</accession>
<dbReference type="OrthoDB" id="9792148at2"/>
<dbReference type="AlphaFoldDB" id="A0A1H0VN98"/>
<gene>
    <name evidence="5" type="ORF">SAMN05216565_10773</name>
</gene>
<dbReference type="Gene3D" id="1.10.10.2840">
    <property type="entry name" value="PucR C-terminal helix-turn-helix domain"/>
    <property type="match status" value="1"/>
</dbReference>
<organism evidence="5 6">
    <name type="scientific">Litchfieldia salsa</name>
    <dbReference type="NCBI Taxonomy" id="930152"/>
    <lineage>
        <taxon>Bacteria</taxon>
        <taxon>Bacillati</taxon>
        <taxon>Bacillota</taxon>
        <taxon>Bacilli</taxon>
        <taxon>Bacillales</taxon>
        <taxon>Bacillaceae</taxon>
        <taxon>Litchfieldia</taxon>
    </lineage>
</organism>
<dbReference type="PANTHER" id="PTHR33744:SF15">
    <property type="entry name" value="CARBOHYDRATE DIACID REGULATOR"/>
    <property type="match status" value="1"/>
</dbReference>
<dbReference type="InterPro" id="IPR025736">
    <property type="entry name" value="PucR_C-HTH_dom"/>
</dbReference>
<dbReference type="InterPro" id="IPR008599">
    <property type="entry name" value="Diacid_rec"/>
</dbReference>
<evidence type="ECO:0000259" key="4">
    <source>
        <dbReference type="Pfam" id="PF17853"/>
    </source>
</evidence>
<evidence type="ECO:0000313" key="5">
    <source>
        <dbReference type="EMBL" id="SDP79566.1"/>
    </source>
</evidence>
<evidence type="ECO:0000259" key="3">
    <source>
        <dbReference type="Pfam" id="PF13556"/>
    </source>
</evidence>
<feature type="domain" description="Putative sugar diacid recognition" evidence="2">
    <location>
        <begin position="3"/>
        <end position="134"/>
    </location>
</feature>
<proteinExistence type="inferred from homology"/>
<sequence length="383" mass="43975">MIITPELAYPIVNRLKSSVDYNINIMNEDGIIVASRDGNRLHEIHMGALEVIKTKNEIVIYPENEEKYLGSKSGVNLPVEFQGKVIGVIGITGHPEEVWKFAQILKVTVEVMIGQMELNNQLQYQNKMVDNWIKDFVHPTIVNIEKLKSGAMHLNIELRQEATIFLVKFEDLNYISTNLKDNMSFQHERDERNNKIRASVSNIAFSAFIDGTSCLVAVYSMKRNSYLTVAKSIINLFPTLKTKINIGVGNGYRGIEGYRRSYLEANNSLQLLNKFPKKENIAHISEWGIKQIINHVSNDILKSIYEQYLTNDKKFTDEQKQTIEQLINSNLNMKITADKLHIHRNTLIYRLEAIAKKTGLDPKSFQDLIIIHFLMTIEHLVDQ</sequence>
<dbReference type="InterPro" id="IPR042070">
    <property type="entry name" value="PucR_C-HTH_sf"/>
</dbReference>
<dbReference type="RefSeq" id="WP_090855688.1">
    <property type="nucleotide sequence ID" value="NZ_FNJU01000007.1"/>
</dbReference>
<feature type="domain" description="PucR C-terminal helix-turn-helix" evidence="3">
    <location>
        <begin position="321"/>
        <end position="373"/>
    </location>
</feature>
<evidence type="ECO:0000256" key="1">
    <source>
        <dbReference type="ARBA" id="ARBA00006754"/>
    </source>
</evidence>
<protein>
    <submittedName>
        <fullName evidence="5">Transcriptional regulator, CdaR family</fullName>
    </submittedName>
</protein>
<reference evidence="6" key="1">
    <citation type="submission" date="2016-10" db="EMBL/GenBank/DDBJ databases">
        <authorList>
            <person name="Varghese N."/>
            <person name="Submissions S."/>
        </authorList>
    </citation>
    <scope>NUCLEOTIDE SEQUENCE [LARGE SCALE GENOMIC DNA]</scope>
    <source>
        <strain evidence="6">IBRC-M10078</strain>
    </source>
</reference>
<dbReference type="InterPro" id="IPR051448">
    <property type="entry name" value="CdaR-like_regulators"/>
</dbReference>
<dbReference type="Pfam" id="PF05651">
    <property type="entry name" value="Diacid_rec"/>
    <property type="match status" value="1"/>
</dbReference>